<dbReference type="EMBL" id="OZ034816">
    <property type="protein sequence ID" value="CAL1378975.1"/>
    <property type="molecule type" value="Genomic_DNA"/>
</dbReference>
<dbReference type="AlphaFoldDB" id="A0AAV2DZG9"/>
<protein>
    <submittedName>
        <fullName evidence="1">Uncharacterized protein</fullName>
    </submittedName>
</protein>
<evidence type="ECO:0000313" key="1">
    <source>
        <dbReference type="EMBL" id="CAL1378975.1"/>
    </source>
</evidence>
<reference evidence="1 2" key="1">
    <citation type="submission" date="2024-04" db="EMBL/GenBank/DDBJ databases">
        <authorList>
            <person name="Fracassetti M."/>
        </authorList>
    </citation>
    <scope>NUCLEOTIDE SEQUENCE [LARGE SCALE GENOMIC DNA]</scope>
</reference>
<keyword evidence="2" id="KW-1185">Reference proteome</keyword>
<proteinExistence type="predicted"/>
<name>A0AAV2DZG9_9ROSI</name>
<organism evidence="1 2">
    <name type="scientific">Linum trigynum</name>
    <dbReference type="NCBI Taxonomy" id="586398"/>
    <lineage>
        <taxon>Eukaryota</taxon>
        <taxon>Viridiplantae</taxon>
        <taxon>Streptophyta</taxon>
        <taxon>Embryophyta</taxon>
        <taxon>Tracheophyta</taxon>
        <taxon>Spermatophyta</taxon>
        <taxon>Magnoliopsida</taxon>
        <taxon>eudicotyledons</taxon>
        <taxon>Gunneridae</taxon>
        <taxon>Pentapetalae</taxon>
        <taxon>rosids</taxon>
        <taxon>fabids</taxon>
        <taxon>Malpighiales</taxon>
        <taxon>Linaceae</taxon>
        <taxon>Linum</taxon>
    </lineage>
</organism>
<sequence length="170" mass="19655">MAVLTNPTEEYIDEEKRVSQVYMALKKAEELFYKQKSRVQVIKEGDSNTSFFHKTVKVKTQRQQIIRMLNEQGEVTTDIKEIGEVAVEFYTKLIGTKDLNVEQHYVGFYQDLLKHKLSVDEQALLMSGISRAQVKQAFLKLEKDKAPGHDGFPAKFFTTHWDIVGGKLRR</sequence>
<dbReference type="Proteomes" id="UP001497516">
    <property type="component" value="Chromosome 3"/>
</dbReference>
<accession>A0AAV2DZG9</accession>
<evidence type="ECO:0000313" key="2">
    <source>
        <dbReference type="Proteomes" id="UP001497516"/>
    </source>
</evidence>
<gene>
    <name evidence="1" type="ORF">LTRI10_LOCUS20522</name>
</gene>